<dbReference type="AlphaFoldDB" id="X1EV69"/>
<organism evidence="1">
    <name type="scientific">marine sediment metagenome</name>
    <dbReference type="NCBI Taxonomy" id="412755"/>
    <lineage>
        <taxon>unclassified sequences</taxon>
        <taxon>metagenomes</taxon>
        <taxon>ecological metagenomes</taxon>
    </lineage>
</organism>
<dbReference type="EMBL" id="BARU01000726">
    <property type="protein sequence ID" value="GAH24210.1"/>
    <property type="molecule type" value="Genomic_DNA"/>
</dbReference>
<reference evidence="1" key="1">
    <citation type="journal article" date="2014" name="Front. Microbiol.">
        <title>High frequency of phylogenetically diverse reductive dehalogenase-homologous genes in deep subseafloor sedimentary metagenomes.</title>
        <authorList>
            <person name="Kawai M."/>
            <person name="Futagami T."/>
            <person name="Toyoda A."/>
            <person name="Takaki Y."/>
            <person name="Nishi S."/>
            <person name="Hori S."/>
            <person name="Arai W."/>
            <person name="Tsubouchi T."/>
            <person name="Morono Y."/>
            <person name="Uchiyama I."/>
            <person name="Ito T."/>
            <person name="Fujiyama A."/>
            <person name="Inagaki F."/>
            <person name="Takami H."/>
        </authorList>
    </citation>
    <scope>NUCLEOTIDE SEQUENCE</scope>
    <source>
        <strain evidence="1">Expedition CK06-06</strain>
    </source>
</reference>
<protein>
    <submittedName>
        <fullName evidence="1">Uncharacterized protein</fullName>
    </submittedName>
</protein>
<name>X1EV69_9ZZZZ</name>
<accession>X1EV69</accession>
<proteinExistence type="predicted"/>
<sequence>MEGVKKGDLIKIIDKSAEELHQKIDMHRYLMATIIDKKVSEKRLNHVLLPDSHCELRLKKAIKETIEVLENTRKAFKSKRLEALRKKLTGVLIEF</sequence>
<evidence type="ECO:0000313" key="1">
    <source>
        <dbReference type="EMBL" id="GAH24210.1"/>
    </source>
</evidence>
<comment type="caution">
    <text evidence="1">The sequence shown here is derived from an EMBL/GenBank/DDBJ whole genome shotgun (WGS) entry which is preliminary data.</text>
</comment>
<gene>
    <name evidence="1" type="ORF">S03H2_02224</name>
</gene>